<dbReference type="PROSITE" id="PS50109">
    <property type="entry name" value="HIS_KIN"/>
    <property type="match status" value="1"/>
</dbReference>
<dbReference type="Pfam" id="PF13188">
    <property type="entry name" value="PAS_8"/>
    <property type="match status" value="1"/>
</dbReference>
<feature type="domain" description="Histidine kinase" evidence="4">
    <location>
        <begin position="145"/>
        <end position="353"/>
    </location>
</feature>
<dbReference type="Gene3D" id="1.10.287.130">
    <property type="match status" value="1"/>
</dbReference>
<dbReference type="SMART" id="SM00387">
    <property type="entry name" value="HATPase_c"/>
    <property type="match status" value="1"/>
</dbReference>
<dbReference type="PANTHER" id="PTHR43065:SF29">
    <property type="entry name" value="SENSOR PROTEIN KINASE FLES"/>
    <property type="match status" value="1"/>
</dbReference>
<dbReference type="EMBL" id="JAUZVY010000002">
    <property type="protein sequence ID" value="MDP4528343.1"/>
    <property type="molecule type" value="Genomic_DNA"/>
</dbReference>
<dbReference type="EC" id="2.7.13.3" evidence="2"/>
<dbReference type="InterPro" id="IPR036890">
    <property type="entry name" value="HATPase_C_sf"/>
</dbReference>
<keyword evidence="5" id="KW-0547">Nucleotide-binding</keyword>
<organism evidence="5 6">
    <name type="scientific">Alkalimonas delamerensis</name>
    <dbReference type="NCBI Taxonomy" id="265981"/>
    <lineage>
        <taxon>Bacteria</taxon>
        <taxon>Pseudomonadati</taxon>
        <taxon>Pseudomonadota</taxon>
        <taxon>Gammaproteobacteria</taxon>
        <taxon>Alkalimonas</taxon>
    </lineage>
</organism>
<evidence type="ECO:0000313" key="5">
    <source>
        <dbReference type="EMBL" id="MDP4528343.1"/>
    </source>
</evidence>
<dbReference type="Gene3D" id="3.30.565.10">
    <property type="entry name" value="Histidine kinase-like ATPase, C-terminal domain"/>
    <property type="match status" value="1"/>
</dbReference>
<dbReference type="PANTHER" id="PTHR43065">
    <property type="entry name" value="SENSOR HISTIDINE KINASE"/>
    <property type="match status" value="1"/>
</dbReference>
<comment type="caution">
    <text evidence="5">The sequence shown here is derived from an EMBL/GenBank/DDBJ whole genome shotgun (WGS) entry which is preliminary data.</text>
</comment>
<evidence type="ECO:0000256" key="1">
    <source>
        <dbReference type="ARBA" id="ARBA00000085"/>
    </source>
</evidence>
<dbReference type="InterPro" id="IPR036097">
    <property type="entry name" value="HisK_dim/P_sf"/>
</dbReference>
<dbReference type="Pfam" id="PF00512">
    <property type="entry name" value="HisKA"/>
    <property type="match status" value="1"/>
</dbReference>
<dbReference type="CDD" id="cd00130">
    <property type="entry name" value="PAS"/>
    <property type="match status" value="1"/>
</dbReference>
<protein>
    <recommendedName>
        <fullName evidence="2">histidine kinase</fullName>
        <ecNumber evidence="2">2.7.13.3</ecNumber>
    </recommendedName>
</protein>
<dbReference type="InterPro" id="IPR003594">
    <property type="entry name" value="HATPase_dom"/>
</dbReference>
<accession>A0ABT9GN00</accession>
<reference evidence="5 6" key="1">
    <citation type="submission" date="2023-08" db="EMBL/GenBank/DDBJ databases">
        <authorList>
            <person name="Joshi A."/>
            <person name="Thite S."/>
        </authorList>
    </citation>
    <scope>NUCLEOTIDE SEQUENCE [LARGE SCALE GENOMIC DNA]</scope>
    <source>
        <strain evidence="5 6">1E1</strain>
    </source>
</reference>
<proteinExistence type="predicted"/>
<name>A0ABT9GN00_9GAMM</name>
<evidence type="ECO:0000256" key="3">
    <source>
        <dbReference type="ARBA" id="ARBA00022553"/>
    </source>
</evidence>
<dbReference type="SMART" id="SM00388">
    <property type="entry name" value="HisKA"/>
    <property type="match status" value="1"/>
</dbReference>
<dbReference type="PRINTS" id="PR00344">
    <property type="entry name" value="BCTRLSENSOR"/>
</dbReference>
<dbReference type="CDD" id="cd00075">
    <property type="entry name" value="HATPase"/>
    <property type="match status" value="1"/>
</dbReference>
<dbReference type="CDD" id="cd00082">
    <property type="entry name" value="HisKA"/>
    <property type="match status" value="1"/>
</dbReference>
<comment type="catalytic activity">
    <reaction evidence="1">
        <text>ATP + protein L-histidine = ADP + protein N-phospho-L-histidine.</text>
        <dbReference type="EC" id="2.7.13.3"/>
    </reaction>
</comment>
<dbReference type="SUPFAM" id="SSF47384">
    <property type="entry name" value="Homodimeric domain of signal transducing histidine kinase"/>
    <property type="match status" value="1"/>
</dbReference>
<keyword evidence="3" id="KW-0597">Phosphoprotein</keyword>
<evidence type="ECO:0000259" key="4">
    <source>
        <dbReference type="PROSITE" id="PS50109"/>
    </source>
</evidence>
<sequence>MHFARTEPDFQTASAVVTDLSRYQKPAAQTPDRMQHLVTMLPVGVVVLDERGFVADANPMALEMLGEPLKGQRWLDVITRSFRPRSDDGMEVSLYNGRRVKLAISALSPEPGQLIVLTDLTETRQLQSRLAHMQRLSTLGKMMATLAHQIRTPLSSAMLYAENLTNQRLNQDAKGVFQQKLVARLQDLEQQVNDMLLFARSGNEASVSCIEVEALLNEVQAGIEAQLTAHQAELHIELNDTSLQLWANQNSLAGAIQNLLNNSLDMIQQGAQLSIRCWREGNWLLLDVADNGPGIPEHLQQQIFEPFFTTRSQGTGLGLAVVQAVVNAHKGQVHCIDRPEGGACFRLQLPLNANESTAQENAHDAH</sequence>
<dbReference type="SUPFAM" id="SSF55874">
    <property type="entry name" value="ATPase domain of HSP90 chaperone/DNA topoisomerase II/histidine kinase"/>
    <property type="match status" value="1"/>
</dbReference>
<dbReference type="Pfam" id="PF02518">
    <property type="entry name" value="HATPase_c"/>
    <property type="match status" value="1"/>
</dbReference>
<dbReference type="Proteomes" id="UP001236258">
    <property type="component" value="Unassembled WGS sequence"/>
</dbReference>
<dbReference type="InterPro" id="IPR005467">
    <property type="entry name" value="His_kinase_dom"/>
</dbReference>
<dbReference type="InterPro" id="IPR004358">
    <property type="entry name" value="Sig_transdc_His_kin-like_C"/>
</dbReference>
<keyword evidence="5" id="KW-0067">ATP-binding</keyword>
<keyword evidence="6" id="KW-1185">Reference proteome</keyword>
<evidence type="ECO:0000313" key="6">
    <source>
        <dbReference type="Proteomes" id="UP001236258"/>
    </source>
</evidence>
<dbReference type="InterPro" id="IPR035965">
    <property type="entry name" value="PAS-like_dom_sf"/>
</dbReference>
<dbReference type="InterPro" id="IPR003661">
    <property type="entry name" value="HisK_dim/P_dom"/>
</dbReference>
<dbReference type="GO" id="GO:0005524">
    <property type="term" value="F:ATP binding"/>
    <property type="evidence" value="ECO:0007669"/>
    <property type="project" value="UniProtKB-KW"/>
</dbReference>
<dbReference type="RefSeq" id="WP_305944490.1">
    <property type="nucleotide sequence ID" value="NZ_JAUZVY010000002.1"/>
</dbReference>
<dbReference type="SUPFAM" id="SSF55785">
    <property type="entry name" value="PYP-like sensor domain (PAS domain)"/>
    <property type="match status" value="1"/>
</dbReference>
<dbReference type="InterPro" id="IPR000014">
    <property type="entry name" value="PAS"/>
</dbReference>
<evidence type="ECO:0000256" key="2">
    <source>
        <dbReference type="ARBA" id="ARBA00012438"/>
    </source>
</evidence>
<gene>
    <name evidence="5" type="ORF">Q3O59_04770</name>
</gene>